<dbReference type="EMBL" id="OBDZ01000027">
    <property type="protein sequence ID" value="SNY40818.1"/>
    <property type="molecule type" value="Genomic_DNA"/>
</dbReference>
<feature type="transmembrane region" description="Helical" evidence="1">
    <location>
        <begin position="230"/>
        <end position="250"/>
    </location>
</feature>
<dbReference type="PANTHER" id="PTHR36832">
    <property type="entry name" value="SLR1174 PROTEIN-RELATED"/>
    <property type="match status" value="1"/>
</dbReference>
<name>A0A285HYK6_9FIRM</name>
<feature type="transmembrane region" description="Helical" evidence="1">
    <location>
        <begin position="60"/>
        <end position="81"/>
    </location>
</feature>
<keyword evidence="1" id="KW-1133">Transmembrane helix</keyword>
<evidence type="ECO:0000256" key="1">
    <source>
        <dbReference type="SAM" id="Phobius"/>
    </source>
</evidence>
<dbReference type="OrthoDB" id="8582979at2"/>
<keyword evidence="3" id="KW-1185">Reference proteome</keyword>
<dbReference type="Pfam" id="PF06182">
    <property type="entry name" value="ABC2_membrane_6"/>
    <property type="match status" value="1"/>
</dbReference>
<gene>
    <name evidence="2" type="ORF">SAMN06265827_12748</name>
</gene>
<feature type="transmembrane region" description="Helical" evidence="1">
    <location>
        <begin position="113"/>
        <end position="134"/>
    </location>
</feature>
<accession>A0A285HYK6</accession>
<keyword evidence="1" id="KW-0472">Membrane</keyword>
<organism evidence="2 3">
    <name type="scientific">Orenia metallireducens</name>
    <dbReference type="NCBI Taxonomy" id="1413210"/>
    <lineage>
        <taxon>Bacteria</taxon>
        <taxon>Bacillati</taxon>
        <taxon>Bacillota</taxon>
        <taxon>Clostridia</taxon>
        <taxon>Halanaerobiales</taxon>
        <taxon>Halobacteroidaceae</taxon>
        <taxon>Orenia</taxon>
    </lineage>
</organism>
<protein>
    <submittedName>
        <fullName evidence="2">ABC-2 type transport system permease protein</fullName>
    </submittedName>
</protein>
<keyword evidence="1" id="KW-0812">Transmembrane</keyword>
<evidence type="ECO:0000313" key="3">
    <source>
        <dbReference type="Proteomes" id="UP000219573"/>
    </source>
</evidence>
<feature type="transmembrane region" description="Helical" evidence="1">
    <location>
        <begin position="140"/>
        <end position="168"/>
    </location>
</feature>
<proteinExistence type="predicted"/>
<reference evidence="3" key="1">
    <citation type="submission" date="2017-09" db="EMBL/GenBank/DDBJ databases">
        <authorList>
            <person name="Varghese N."/>
            <person name="Submissions S."/>
        </authorList>
    </citation>
    <scope>NUCLEOTIDE SEQUENCE [LARGE SCALE GENOMIC DNA]</scope>
    <source>
        <strain evidence="3">MSL47</strain>
    </source>
</reference>
<dbReference type="RefSeq" id="WP_097019008.1">
    <property type="nucleotide sequence ID" value="NZ_OBDZ01000027.1"/>
</dbReference>
<dbReference type="PANTHER" id="PTHR36832:SF1">
    <property type="entry name" value="SLR1174 PROTEIN"/>
    <property type="match status" value="1"/>
</dbReference>
<dbReference type="AlphaFoldDB" id="A0A285HYK6"/>
<feature type="transmembrane region" description="Helical" evidence="1">
    <location>
        <begin position="180"/>
        <end position="210"/>
    </location>
</feature>
<evidence type="ECO:0000313" key="2">
    <source>
        <dbReference type="EMBL" id="SNY40818.1"/>
    </source>
</evidence>
<feature type="transmembrane region" description="Helical" evidence="1">
    <location>
        <begin position="21"/>
        <end position="40"/>
    </location>
</feature>
<dbReference type="Proteomes" id="UP000219573">
    <property type="component" value="Unassembled WGS sequence"/>
</dbReference>
<sequence length="266" mass="30866">MLRTIKGVAFATYKEWAAYRSHMLVSLFVGPLYFLVQYYIWSSVYTGQDLINGFSLIQMLTYYGITTLINYCIMDFAGWNLQMLIRTGRFITFMLRPVSHRLFAFSQKIGHRMLGFCLELLPVYLVFTIAFDIHLIPANILWSILSIFLGFMMMFLVNYCIGITGFWLTRTDGIRSIILLFRNVFAGVFIPLTFFPELLQKILFFLPFQYISYVPVRVFIGDYQLGGMEFTIAQIVGIQAIYVIMMLLLSELMWRKGIKKFTGVGA</sequence>
<dbReference type="InterPro" id="IPR010390">
    <property type="entry name" value="ABC-2_transporter-like"/>
</dbReference>